<feature type="non-terminal residue" evidence="1">
    <location>
        <position position="43"/>
    </location>
</feature>
<name>A0A9P9YGQ1_9MUSC</name>
<keyword evidence="2" id="KW-1185">Reference proteome</keyword>
<reference evidence="1" key="1">
    <citation type="journal article" date="2023" name="Genome Biol. Evol.">
        <title>Long-read-based Genome Assembly of Drosophila gunungcola Reveals Fewer Chemosensory Genes in Flower-breeding Species.</title>
        <authorList>
            <person name="Negi A."/>
            <person name="Liao B.Y."/>
            <person name="Yeh S.D."/>
        </authorList>
    </citation>
    <scope>NUCLEOTIDE SEQUENCE</scope>
    <source>
        <strain evidence="1">Sukarami</strain>
    </source>
</reference>
<accession>A0A9P9YGQ1</accession>
<evidence type="ECO:0000313" key="2">
    <source>
        <dbReference type="Proteomes" id="UP001059596"/>
    </source>
</evidence>
<comment type="caution">
    <text evidence="1">The sequence shown here is derived from an EMBL/GenBank/DDBJ whole genome shotgun (WGS) entry which is preliminary data.</text>
</comment>
<dbReference type="AlphaFoldDB" id="A0A9P9YGQ1"/>
<proteinExistence type="predicted"/>
<protein>
    <submittedName>
        <fullName evidence="1">Uncharacterized protein</fullName>
    </submittedName>
</protein>
<gene>
    <name evidence="1" type="ORF">M5D96_010456</name>
</gene>
<evidence type="ECO:0000313" key="1">
    <source>
        <dbReference type="EMBL" id="KAI8036655.1"/>
    </source>
</evidence>
<organism evidence="1 2">
    <name type="scientific">Drosophila gunungcola</name>
    <name type="common">fruit fly</name>
    <dbReference type="NCBI Taxonomy" id="103775"/>
    <lineage>
        <taxon>Eukaryota</taxon>
        <taxon>Metazoa</taxon>
        <taxon>Ecdysozoa</taxon>
        <taxon>Arthropoda</taxon>
        <taxon>Hexapoda</taxon>
        <taxon>Insecta</taxon>
        <taxon>Pterygota</taxon>
        <taxon>Neoptera</taxon>
        <taxon>Endopterygota</taxon>
        <taxon>Diptera</taxon>
        <taxon>Brachycera</taxon>
        <taxon>Muscomorpha</taxon>
        <taxon>Ephydroidea</taxon>
        <taxon>Drosophilidae</taxon>
        <taxon>Drosophila</taxon>
        <taxon>Sophophora</taxon>
    </lineage>
</organism>
<dbReference type="Proteomes" id="UP001059596">
    <property type="component" value="Unassembled WGS sequence"/>
</dbReference>
<sequence length="43" mass="4623">MVELALKSSAMHSVYPCLDPPAPGHSDPSLTTFSDVSWSDMSK</sequence>
<dbReference type="EMBL" id="JAMKOV010000015">
    <property type="protein sequence ID" value="KAI8036655.1"/>
    <property type="molecule type" value="Genomic_DNA"/>
</dbReference>